<evidence type="ECO:0000256" key="2">
    <source>
        <dbReference type="ARBA" id="ARBA00022806"/>
    </source>
</evidence>
<dbReference type="Proteomes" id="UP000299084">
    <property type="component" value="Unassembled WGS sequence"/>
</dbReference>
<sequence>MCCLTTDARDEAPSQACSERCKFLFPCLKASVDTLVKLHMTTIEKYGFPSDLSLSPREMIQLYDTMSQFWEGWPRAQELCPEEFIHFKNKIVITKMDTRKYEESLKAELTGWVKSGHA</sequence>
<gene>
    <name evidence="3" type="ORF">Cadr_000021615</name>
</gene>
<dbReference type="GO" id="GO:0003727">
    <property type="term" value="F:single-stranded RNA binding"/>
    <property type="evidence" value="ECO:0007669"/>
    <property type="project" value="TreeGrafter"/>
</dbReference>
<organism evidence="3 4">
    <name type="scientific">Camelus dromedarius</name>
    <name type="common">Dromedary</name>
    <name type="synonym">Arabian camel</name>
    <dbReference type="NCBI Taxonomy" id="9838"/>
    <lineage>
        <taxon>Eukaryota</taxon>
        <taxon>Metazoa</taxon>
        <taxon>Chordata</taxon>
        <taxon>Craniata</taxon>
        <taxon>Vertebrata</taxon>
        <taxon>Euteleostomi</taxon>
        <taxon>Mammalia</taxon>
        <taxon>Eutheria</taxon>
        <taxon>Laurasiatheria</taxon>
        <taxon>Artiodactyla</taxon>
        <taxon>Tylopoda</taxon>
        <taxon>Camelidae</taxon>
        <taxon>Camelus</taxon>
    </lineage>
</organism>
<dbReference type="GO" id="GO:0016787">
    <property type="term" value="F:hydrolase activity"/>
    <property type="evidence" value="ECO:0007669"/>
    <property type="project" value="UniProtKB-KW"/>
</dbReference>
<dbReference type="PANTHER" id="PTHR44533:SF3">
    <property type="entry name" value="ATP-DEPENDENT RNA HELICASE DDX60-RELATED"/>
    <property type="match status" value="1"/>
</dbReference>
<comment type="caution">
    <text evidence="3">The sequence shown here is derived from an EMBL/GenBank/DDBJ whole genome shotgun (WGS) entry which is preliminary data.</text>
</comment>
<keyword evidence="2 3" id="KW-0067">ATP-binding</keyword>
<dbReference type="PANTHER" id="PTHR44533">
    <property type="entry name" value="DEAD/H RNA HELICASE, PUTATIVE-RELATED"/>
    <property type="match status" value="1"/>
</dbReference>
<keyword evidence="4" id="KW-1185">Reference proteome</keyword>
<dbReference type="GO" id="GO:0005737">
    <property type="term" value="C:cytoplasm"/>
    <property type="evidence" value="ECO:0007669"/>
    <property type="project" value="TreeGrafter"/>
</dbReference>
<dbReference type="InterPro" id="IPR052431">
    <property type="entry name" value="SKI2_subfamily_helicases"/>
</dbReference>
<reference evidence="3 4" key="1">
    <citation type="journal article" date="2019" name="Mol. Ecol. Resour.">
        <title>Improving Illumina assemblies with Hi-C and long reads: an example with the North African dromedary.</title>
        <authorList>
            <person name="Elbers J.P."/>
            <person name="Rogers M.F."/>
            <person name="Perelman P.L."/>
            <person name="Proskuryakova A.A."/>
            <person name="Serdyukova N.A."/>
            <person name="Johnson W.E."/>
            <person name="Horin P."/>
            <person name="Corander J."/>
            <person name="Murphy D."/>
            <person name="Burger P.A."/>
        </authorList>
    </citation>
    <scope>NUCLEOTIDE SEQUENCE [LARGE SCALE GENOMIC DNA]</scope>
    <source>
        <strain evidence="3">Drom800</strain>
        <tissue evidence="3">Blood</tissue>
    </source>
</reference>
<dbReference type="GO" id="GO:0003725">
    <property type="term" value="F:double-stranded RNA binding"/>
    <property type="evidence" value="ECO:0007669"/>
    <property type="project" value="TreeGrafter"/>
</dbReference>
<accession>A0A5N4CV49</accession>
<keyword evidence="2 3" id="KW-0547">Nucleotide-binding</keyword>
<evidence type="ECO:0000313" key="4">
    <source>
        <dbReference type="Proteomes" id="UP000299084"/>
    </source>
</evidence>
<keyword evidence="1" id="KW-0378">Hydrolase</keyword>
<dbReference type="GO" id="GO:0004386">
    <property type="term" value="F:helicase activity"/>
    <property type="evidence" value="ECO:0007669"/>
    <property type="project" value="UniProtKB-KW"/>
</dbReference>
<dbReference type="AlphaFoldDB" id="A0A5N4CV49"/>
<protein>
    <submittedName>
        <fullName evidence="3">Putative ATP-dependent RNA helicase DDX60</fullName>
    </submittedName>
</protein>
<dbReference type="GO" id="GO:0051607">
    <property type="term" value="P:defense response to virus"/>
    <property type="evidence" value="ECO:0007669"/>
    <property type="project" value="TreeGrafter"/>
</dbReference>
<name>A0A5N4CV49_CAMDR</name>
<keyword evidence="2 3" id="KW-0347">Helicase</keyword>
<evidence type="ECO:0000256" key="1">
    <source>
        <dbReference type="ARBA" id="ARBA00022801"/>
    </source>
</evidence>
<dbReference type="EMBL" id="JWIN03000019">
    <property type="protein sequence ID" value="KAB1262733.1"/>
    <property type="molecule type" value="Genomic_DNA"/>
</dbReference>
<evidence type="ECO:0000313" key="3">
    <source>
        <dbReference type="EMBL" id="KAB1262733.1"/>
    </source>
</evidence>
<proteinExistence type="predicted"/>